<protein>
    <recommendedName>
        <fullName evidence="5 11">UDP-N-acetylglucosamine transferase subunit ALG14</fullName>
    </recommendedName>
    <alternativeName>
        <fullName evidence="10 11">Asparagine-linked glycosylation protein 14</fullName>
    </alternativeName>
</protein>
<evidence type="ECO:0000313" key="12">
    <source>
        <dbReference type="EMBL" id="OCF48924.1"/>
    </source>
</evidence>
<dbReference type="GO" id="GO:0004577">
    <property type="term" value="F:N-acetylglucosaminyldiphosphodolichol N-acetylglucosaminyltransferase activity"/>
    <property type="evidence" value="ECO:0007669"/>
    <property type="project" value="TreeGrafter"/>
</dbReference>
<dbReference type="KEGG" id="kpin:30172980"/>
<evidence type="ECO:0000256" key="5">
    <source>
        <dbReference type="ARBA" id="ARBA00017467"/>
    </source>
</evidence>
<dbReference type="Proteomes" id="UP000094020">
    <property type="component" value="Chromosome 8"/>
</dbReference>
<dbReference type="Gene3D" id="3.40.50.2000">
    <property type="entry name" value="Glycogen Phosphorylase B"/>
    <property type="match status" value="1"/>
</dbReference>
<dbReference type="RefSeq" id="XP_019010143.1">
    <property type="nucleotide sequence ID" value="XM_019156341.1"/>
</dbReference>
<evidence type="ECO:0000256" key="2">
    <source>
        <dbReference type="ARBA" id="ARBA00004590"/>
    </source>
</evidence>
<evidence type="ECO:0000313" key="14">
    <source>
        <dbReference type="Proteomes" id="UP000094020"/>
    </source>
</evidence>
<evidence type="ECO:0000256" key="7">
    <source>
        <dbReference type="ARBA" id="ARBA00022824"/>
    </source>
</evidence>
<dbReference type="GO" id="GO:0006488">
    <property type="term" value="P:dolichol-linked oligosaccharide biosynthetic process"/>
    <property type="evidence" value="ECO:0007669"/>
    <property type="project" value="InterPro"/>
</dbReference>
<reference evidence="12" key="1">
    <citation type="submission" date="2013-07" db="EMBL/GenBank/DDBJ databases">
        <title>The Genome Sequence of Cryptococcus pinus CBS10737.</title>
        <authorList>
            <consortium name="The Broad Institute Genome Sequencing Platform"/>
            <person name="Cuomo C."/>
            <person name="Litvintseva A."/>
            <person name="Chen Y."/>
            <person name="Heitman J."/>
            <person name="Sun S."/>
            <person name="Springer D."/>
            <person name="Dromer F."/>
            <person name="Young S.K."/>
            <person name="Zeng Q."/>
            <person name="Gargeya S."/>
            <person name="Fitzgerald M."/>
            <person name="Abouelleil A."/>
            <person name="Alvarado L."/>
            <person name="Berlin A.M."/>
            <person name="Chapman S.B."/>
            <person name="Dewar J."/>
            <person name="Goldberg J."/>
            <person name="Griggs A."/>
            <person name="Gujja S."/>
            <person name="Hansen M."/>
            <person name="Howarth C."/>
            <person name="Imamovic A."/>
            <person name="Larimer J."/>
            <person name="McCowan C."/>
            <person name="Murphy C."/>
            <person name="Pearson M."/>
            <person name="Priest M."/>
            <person name="Roberts A."/>
            <person name="Saif S."/>
            <person name="Shea T."/>
            <person name="Sykes S."/>
            <person name="Wortman J."/>
            <person name="Nusbaum C."/>
            <person name="Birren B."/>
        </authorList>
    </citation>
    <scope>NUCLEOTIDE SEQUENCE [LARGE SCALE GENOMIC DNA]</scope>
    <source>
        <strain evidence="12">CBS 10737</strain>
    </source>
</reference>
<dbReference type="PANTHER" id="PTHR12154:SF4">
    <property type="entry name" value="UDP-N-ACETYLGLUCOSAMINE TRANSFERASE SUBUNIT ALG14 HOMOLOG"/>
    <property type="match status" value="1"/>
</dbReference>
<comment type="similarity">
    <text evidence="3 11">Belongs to the ALG14 family.</text>
</comment>
<organism evidence="12">
    <name type="scientific">Kwoniella pini CBS 10737</name>
    <dbReference type="NCBI Taxonomy" id="1296096"/>
    <lineage>
        <taxon>Eukaryota</taxon>
        <taxon>Fungi</taxon>
        <taxon>Dikarya</taxon>
        <taxon>Basidiomycota</taxon>
        <taxon>Agaricomycotina</taxon>
        <taxon>Tremellomycetes</taxon>
        <taxon>Tremellales</taxon>
        <taxon>Cryptococcaceae</taxon>
        <taxon>Kwoniella</taxon>
    </lineage>
</organism>
<keyword evidence="8 11" id="KW-1133">Transmembrane helix</keyword>
<evidence type="ECO:0000256" key="6">
    <source>
        <dbReference type="ARBA" id="ARBA00022692"/>
    </source>
</evidence>
<evidence type="ECO:0000313" key="13">
    <source>
        <dbReference type="EMBL" id="WWC71832.1"/>
    </source>
</evidence>
<evidence type="ECO:0000256" key="10">
    <source>
        <dbReference type="ARBA" id="ARBA00032062"/>
    </source>
</evidence>
<dbReference type="Pfam" id="PF08660">
    <property type="entry name" value="Alg14"/>
    <property type="match status" value="1"/>
</dbReference>
<dbReference type="OrthoDB" id="17098at2759"/>
<gene>
    <name evidence="11" type="primary">ALG14</name>
    <name evidence="12" type="ORF">I206_04611</name>
    <name evidence="13" type="ORF">I206_105791</name>
</gene>
<feature type="transmembrane region" description="Helical" evidence="11">
    <location>
        <begin position="150"/>
        <end position="171"/>
    </location>
</feature>
<proteinExistence type="inferred from homology"/>
<reference evidence="13" key="2">
    <citation type="submission" date="2013-07" db="EMBL/GenBank/DDBJ databases">
        <authorList>
            <consortium name="The Broad Institute Genome Sequencing Platform"/>
            <person name="Cuomo C."/>
            <person name="Litvintseva A."/>
            <person name="Chen Y."/>
            <person name="Heitman J."/>
            <person name="Sun S."/>
            <person name="Springer D."/>
            <person name="Dromer F."/>
            <person name="Young S.K."/>
            <person name="Zeng Q."/>
            <person name="Gargeya S."/>
            <person name="Fitzgerald M."/>
            <person name="Abouelleil A."/>
            <person name="Alvarado L."/>
            <person name="Berlin A.M."/>
            <person name="Chapman S.B."/>
            <person name="Dewar J."/>
            <person name="Goldberg J."/>
            <person name="Griggs A."/>
            <person name="Gujja S."/>
            <person name="Hansen M."/>
            <person name="Howarth C."/>
            <person name="Imamovic A."/>
            <person name="Larimer J."/>
            <person name="McCowan C."/>
            <person name="Murphy C."/>
            <person name="Pearson M."/>
            <person name="Priest M."/>
            <person name="Roberts A."/>
            <person name="Saif S."/>
            <person name="Shea T."/>
            <person name="Sykes S."/>
            <person name="Wortman J."/>
            <person name="Nusbaum C."/>
            <person name="Birren B."/>
        </authorList>
    </citation>
    <scope>NUCLEOTIDE SEQUENCE</scope>
    <source>
        <strain evidence="13">CBS 10737</strain>
    </source>
</reference>
<feature type="transmembrane region" description="Helical" evidence="11">
    <location>
        <begin position="119"/>
        <end position="138"/>
    </location>
</feature>
<comment type="caution">
    <text evidence="11">Lacks conserved residue(s) required for the propagation of feature annotation.</text>
</comment>
<dbReference type="GeneID" id="30172980"/>
<evidence type="ECO:0000256" key="11">
    <source>
        <dbReference type="RuleBase" id="RU362127"/>
    </source>
</evidence>
<dbReference type="EMBL" id="CP144526">
    <property type="protein sequence ID" value="WWC71832.1"/>
    <property type="molecule type" value="Genomic_DNA"/>
</dbReference>
<sequence length="233" mass="26338">MVVLAGLTALVGIAILLVVRIYHILPNEKRQKQARKRLPNETCSIAIFLGSGGHTSEMKSLVDTLPFDRYQPRKYIYCHNDEISLRVISSLESQKGDLTNESTYSILPLPRARKVAEPFLSTLISATKTLMISFWYIFFKPFLSNPQKPFTDVLLINGPGTCVILVLISYIRRILGLEYTKIIYVESFARVKSLSLSGKLVKPFVDKFLIQWPEAGMNRQGQIGKAECKGWLV</sequence>
<dbReference type="InterPro" id="IPR013969">
    <property type="entry name" value="Oligosacch_biosynth_Alg14"/>
</dbReference>
<evidence type="ECO:0000256" key="3">
    <source>
        <dbReference type="ARBA" id="ARBA00009731"/>
    </source>
</evidence>
<dbReference type="GO" id="GO:0043541">
    <property type="term" value="C:UDP-N-acetylglucosamine transferase complex"/>
    <property type="evidence" value="ECO:0007669"/>
    <property type="project" value="TreeGrafter"/>
</dbReference>
<evidence type="ECO:0000256" key="9">
    <source>
        <dbReference type="ARBA" id="ARBA00023136"/>
    </source>
</evidence>
<reference evidence="12" key="3">
    <citation type="submission" date="2016-07" db="EMBL/GenBank/DDBJ databases">
        <title>Evolution of pathogenesis and genome organization in the Tremellales.</title>
        <authorList>
            <person name="Cuomo C."/>
            <person name="Litvintseva A."/>
            <person name="Heitman J."/>
            <person name="Chen Y."/>
            <person name="Sun S."/>
            <person name="Springer D."/>
            <person name="Dromer F."/>
            <person name="Young S."/>
            <person name="Zeng Q."/>
            <person name="Chapman S."/>
            <person name="Gujja S."/>
            <person name="Saif S."/>
            <person name="Birren B."/>
        </authorList>
    </citation>
    <scope>NUCLEOTIDE SEQUENCE</scope>
    <source>
        <strain evidence="12">CBS 10737</strain>
    </source>
</reference>
<keyword evidence="7 11" id="KW-0256">Endoplasmic reticulum</keyword>
<dbReference type="PANTHER" id="PTHR12154">
    <property type="entry name" value="GLYCOSYL TRANSFERASE-RELATED"/>
    <property type="match status" value="1"/>
</dbReference>
<name>A0A1B9I088_9TREE</name>
<keyword evidence="9 11" id="KW-0472">Membrane</keyword>
<comment type="function">
    <text evidence="11">Involved in protein N-glycosylation. Essential for the second step of the dolichol-linked oligosaccharide pathway. Anchors the catalytic subunit ALG13 to the ER.</text>
</comment>
<dbReference type="STRING" id="1296096.A0A1B9I088"/>
<evidence type="ECO:0000256" key="4">
    <source>
        <dbReference type="ARBA" id="ARBA00011335"/>
    </source>
</evidence>
<comment type="subunit">
    <text evidence="4 11">Heterodimer with ALG13 to form a functional enzyme.</text>
</comment>
<dbReference type="EMBL" id="KI894012">
    <property type="protein sequence ID" value="OCF48924.1"/>
    <property type="molecule type" value="Genomic_DNA"/>
</dbReference>
<evidence type="ECO:0000256" key="1">
    <source>
        <dbReference type="ARBA" id="ARBA00004389"/>
    </source>
</evidence>
<dbReference type="GO" id="GO:0031965">
    <property type="term" value="C:nuclear membrane"/>
    <property type="evidence" value="ECO:0007669"/>
    <property type="project" value="UniProtKB-SubCell"/>
</dbReference>
<dbReference type="AlphaFoldDB" id="A0A1B9I088"/>
<comment type="subcellular location">
    <subcellularLocation>
        <location evidence="1 11">Endoplasmic reticulum membrane</location>
        <topology evidence="1 11">Single-pass membrane protein</topology>
    </subcellularLocation>
    <subcellularLocation>
        <location evidence="2">Nucleus membrane</location>
        <topology evidence="2">Single-pass membrane protein</topology>
    </subcellularLocation>
</comment>
<accession>A0A1B9I088</accession>
<reference evidence="13" key="4">
    <citation type="submission" date="2024-02" db="EMBL/GenBank/DDBJ databases">
        <title>Comparative genomics of Cryptococcus and Kwoniella reveals pathogenesis evolution and contrasting modes of karyotype evolution via chromosome fusion or intercentromeric recombination.</title>
        <authorList>
            <person name="Coelho M.A."/>
            <person name="David-Palma M."/>
            <person name="Shea T."/>
            <person name="Bowers K."/>
            <person name="McGinley-Smith S."/>
            <person name="Mohammad A.W."/>
            <person name="Gnirke A."/>
            <person name="Yurkov A.M."/>
            <person name="Nowrousian M."/>
            <person name="Sun S."/>
            <person name="Cuomo C.A."/>
            <person name="Heitman J."/>
        </authorList>
    </citation>
    <scope>NUCLEOTIDE SEQUENCE</scope>
    <source>
        <strain evidence="13">CBS 10737</strain>
    </source>
</reference>
<keyword evidence="6 11" id="KW-0812">Transmembrane</keyword>
<keyword evidence="14" id="KW-1185">Reference proteome</keyword>
<evidence type="ECO:0000256" key="8">
    <source>
        <dbReference type="ARBA" id="ARBA00022989"/>
    </source>
</evidence>
<feature type="transmembrane region" description="Helical" evidence="11">
    <location>
        <begin position="6"/>
        <end position="25"/>
    </location>
</feature>